<dbReference type="EMBL" id="SGXD01000004">
    <property type="protein sequence ID" value="RZS82756.1"/>
    <property type="molecule type" value="Genomic_DNA"/>
</dbReference>
<dbReference type="AlphaFoldDB" id="A0A4Q7NH31"/>
<dbReference type="Proteomes" id="UP000293638">
    <property type="component" value="Unassembled WGS sequence"/>
</dbReference>
<evidence type="ECO:0000313" key="2">
    <source>
        <dbReference type="Proteomes" id="UP000293638"/>
    </source>
</evidence>
<proteinExistence type="predicted"/>
<keyword evidence="2" id="KW-1185">Reference proteome</keyword>
<organism evidence="1 2">
    <name type="scientific">Motilibacter rhizosphaerae</name>
    <dbReference type="NCBI Taxonomy" id="598652"/>
    <lineage>
        <taxon>Bacteria</taxon>
        <taxon>Bacillati</taxon>
        <taxon>Actinomycetota</taxon>
        <taxon>Actinomycetes</taxon>
        <taxon>Motilibacterales</taxon>
        <taxon>Motilibacteraceae</taxon>
        <taxon>Motilibacter</taxon>
    </lineage>
</organism>
<comment type="caution">
    <text evidence="1">The sequence shown here is derived from an EMBL/GenBank/DDBJ whole genome shotgun (WGS) entry which is preliminary data.</text>
</comment>
<protein>
    <submittedName>
        <fullName evidence="1">Uncharacterized protein</fullName>
    </submittedName>
</protein>
<name>A0A4Q7NH31_9ACTN</name>
<gene>
    <name evidence="1" type="ORF">EV189_3151</name>
</gene>
<evidence type="ECO:0000313" key="1">
    <source>
        <dbReference type="EMBL" id="RZS82756.1"/>
    </source>
</evidence>
<sequence length="55" mass="6382">MVRREAVTDVQGQRWVSGEIDADTYFREARERARATARQTVAQRLAQPVRVRPAR</sequence>
<accession>A0A4Q7NH31</accession>
<dbReference type="RefSeq" id="WP_165400330.1">
    <property type="nucleotide sequence ID" value="NZ_SGXD01000004.1"/>
</dbReference>
<reference evidence="1 2" key="1">
    <citation type="submission" date="2019-02" db="EMBL/GenBank/DDBJ databases">
        <title>Genomic Encyclopedia of Type Strains, Phase IV (KMG-IV): sequencing the most valuable type-strain genomes for metagenomic binning, comparative biology and taxonomic classification.</title>
        <authorList>
            <person name="Goeker M."/>
        </authorList>
    </citation>
    <scope>NUCLEOTIDE SEQUENCE [LARGE SCALE GENOMIC DNA]</scope>
    <source>
        <strain evidence="1 2">DSM 45622</strain>
    </source>
</reference>